<evidence type="ECO:0000313" key="11">
    <source>
        <dbReference type="EMBL" id="MCE7008869.1"/>
    </source>
</evidence>
<evidence type="ECO:0000313" key="14">
    <source>
        <dbReference type="Proteomes" id="UP001521150"/>
    </source>
</evidence>
<dbReference type="EMBL" id="JAJVCN010000004">
    <property type="protein sequence ID" value="MCE7010492.1"/>
    <property type="molecule type" value="Genomic_DNA"/>
</dbReference>
<keyword evidence="14" id="KW-1185">Reference proteome</keyword>
<dbReference type="EMBL" id="JAJVCN010000003">
    <property type="protein sequence ID" value="MCE7008869.1"/>
    <property type="molecule type" value="Genomic_DNA"/>
</dbReference>
<protein>
    <submittedName>
        <fullName evidence="6">ISAs1 family transposase</fullName>
    </submittedName>
</protein>
<dbReference type="InterPro" id="IPR032806">
    <property type="entry name" value="YbfD_N"/>
</dbReference>
<evidence type="ECO:0000313" key="5">
    <source>
        <dbReference type="EMBL" id="MCE7002501.1"/>
    </source>
</evidence>
<dbReference type="EMBL" id="JAJVCN010000001">
    <property type="protein sequence ID" value="MCE7002431.1"/>
    <property type="molecule type" value="Genomic_DNA"/>
</dbReference>
<evidence type="ECO:0000313" key="3">
    <source>
        <dbReference type="EMBL" id="MCE7001659.1"/>
    </source>
</evidence>
<dbReference type="InterPro" id="IPR051698">
    <property type="entry name" value="Transposase_11-like"/>
</dbReference>
<comment type="caution">
    <text evidence="6">The sequence shown here is derived from an EMBL/GenBank/DDBJ whole genome shotgun (WGS) entry which is preliminary data.</text>
</comment>
<evidence type="ECO:0000313" key="12">
    <source>
        <dbReference type="EMBL" id="MCE7009490.1"/>
    </source>
</evidence>
<dbReference type="PANTHER" id="PTHR30298">
    <property type="entry name" value="H REPEAT-ASSOCIATED PREDICTED TRANSPOSASE"/>
    <property type="match status" value="1"/>
</dbReference>
<dbReference type="Proteomes" id="UP001521150">
    <property type="component" value="Unassembled WGS sequence"/>
</dbReference>
<dbReference type="PANTHER" id="PTHR30298:SF0">
    <property type="entry name" value="PROTEIN YBFL-RELATED"/>
    <property type="match status" value="1"/>
</dbReference>
<dbReference type="EMBL" id="JAJVCN010000003">
    <property type="protein sequence ID" value="MCE7009490.1"/>
    <property type="molecule type" value="Genomic_DNA"/>
</dbReference>
<feature type="domain" description="Transposase IS4-like" evidence="1">
    <location>
        <begin position="147"/>
        <end position="360"/>
    </location>
</feature>
<evidence type="ECO:0000313" key="13">
    <source>
        <dbReference type="EMBL" id="MCE7010492.1"/>
    </source>
</evidence>
<dbReference type="RefSeq" id="WP_233722717.1">
    <property type="nucleotide sequence ID" value="NZ_JAJVCN010000001.1"/>
</dbReference>
<dbReference type="EMBL" id="JAJVCN010000001">
    <property type="protein sequence ID" value="MCE7001659.1"/>
    <property type="molecule type" value="Genomic_DNA"/>
</dbReference>
<dbReference type="EMBL" id="JAJVCN010000001">
    <property type="protein sequence ID" value="MCE7003458.1"/>
    <property type="molecule type" value="Genomic_DNA"/>
</dbReference>
<feature type="domain" description="H repeat-associated protein N-terminal" evidence="2">
    <location>
        <begin position="28"/>
        <end position="120"/>
    </location>
</feature>
<dbReference type="Pfam" id="PF13808">
    <property type="entry name" value="DDE_Tnp_1_assoc"/>
    <property type="match status" value="1"/>
</dbReference>
<accession>A0ABS8Z6E4</accession>
<dbReference type="InterPro" id="IPR002559">
    <property type="entry name" value="Transposase_11"/>
</dbReference>
<evidence type="ECO:0000313" key="4">
    <source>
        <dbReference type="EMBL" id="MCE7002431.1"/>
    </source>
</evidence>
<dbReference type="NCBIfam" id="NF033564">
    <property type="entry name" value="transpos_ISAs1"/>
    <property type="match status" value="1"/>
</dbReference>
<dbReference type="InterPro" id="IPR047647">
    <property type="entry name" value="ISAs1_transpos"/>
</dbReference>
<evidence type="ECO:0000313" key="6">
    <source>
        <dbReference type="EMBL" id="MCE7003458.1"/>
    </source>
</evidence>
<gene>
    <name evidence="3" type="ORF">LWC34_02205</name>
    <name evidence="4" type="ORF">LWC34_06235</name>
    <name evidence="5" type="ORF">LWC34_06605</name>
    <name evidence="6" type="ORF">LWC34_11545</name>
    <name evidence="7" type="ORF">LWC34_17970</name>
    <name evidence="8" type="ORF">LWC34_21600</name>
    <name evidence="9" type="ORF">LWC34_26420</name>
    <name evidence="10" type="ORF">LWC34_28575</name>
    <name evidence="11" type="ORF">LWC34_39570</name>
    <name evidence="12" type="ORF">LWC34_42770</name>
    <name evidence="13" type="ORF">LWC34_47985</name>
</gene>
<dbReference type="Pfam" id="PF01609">
    <property type="entry name" value="DDE_Tnp_1"/>
    <property type="match status" value="1"/>
</dbReference>
<evidence type="ECO:0000313" key="7">
    <source>
        <dbReference type="EMBL" id="MCE7004696.1"/>
    </source>
</evidence>
<proteinExistence type="predicted"/>
<name>A0ABS8Z6E4_9PSEU</name>
<dbReference type="EMBL" id="JAJVCN010000002">
    <property type="protein sequence ID" value="MCE7005403.1"/>
    <property type="molecule type" value="Genomic_DNA"/>
</dbReference>
<dbReference type="EMBL" id="JAJVCN010000002">
    <property type="protein sequence ID" value="MCE7006342.1"/>
    <property type="molecule type" value="Genomic_DNA"/>
</dbReference>
<sequence length="394" mass="42393">MSVSHAVCVPVDASVMMGSAELADLVALLGKVADPRKRRGIRHHIATVLAVTVLAVLAGAKNYREAGDRAEDLPQELLELVGARRSVLSGRRVAPSADTIRRVVESVDAEAADRLVCHWLADRAMALAGDDGCAGFDGVAIDGKAVRNSGGVRLFSAMRHGQAVVISQIRVPDETTETTQVKSLLTGMDLAGAVVTADAAHTQRDTARHLVSDKQADYVLAVKGNQPTLLAQVQALLPPAAPGSEDHVDDERSHGRITRRAIWATVAEGVDFPHAAQVFRIRRDVFNLAGQRVHKEIAYGVTSLNTERASARDIGGLVRGQWGIENKIHWVRDVVFAEDHQHAYTGNGAHAMAMLRNLAIGLIRLAGLTEIKRTLEWIAADRMRILPLLAASTP</sequence>
<dbReference type="EMBL" id="JAJVCN010000001">
    <property type="protein sequence ID" value="MCE7004696.1"/>
    <property type="molecule type" value="Genomic_DNA"/>
</dbReference>
<evidence type="ECO:0000259" key="1">
    <source>
        <dbReference type="Pfam" id="PF01609"/>
    </source>
</evidence>
<reference evidence="6 14" key="1">
    <citation type="submission" date="2021-12" db="EMBL/GenBank/DDBJ databases">
        <title>Genome sequence of Kibdelosporangium philippinense ATCC 49844.</title>
        <authorList>
            <person name="Fedorov E.A."/>
            <person name="Omeragic M."/>
            <person name="Shalygina K.F."/>
            <person name="Maclea K.S."/>
        </authorList>
    </citation>
    <scope>NUCLEOTIDE SEQUENCE [LARGE SCALE GENOMIC DNA]</scope>
    <source>
        <strain evidence="6 14">ATCC 49844</strain>
    </source>
</reference>
<evidence type="ECO:0000259" key="2">
    <source>
        <dbReference type="Pfam" id="PF13808"/>
    </source>
</evidence>
<evidence type="ECO:0000313" key="10">
    <source>
        <dbReference type="EMBL" id="MCE7006753.1"/>
    </source>
</evidence>
<dbReference type="EMBL" id="JAJVCN010000002">
    <property type="protein sequence ID" value="MCE7006753.1"/>
    <property type="molecule type" value="Genomic_DNA"/>
</dbReference>
<dbReference type="EMBL" id="JAJVCN010000001">
    <property type="protein sequence ID" value="MCE7002501.1"/>
    <property type="molecule type" value="Genomic_DNA"/>
</dbReference>
<evidence type="ECO:0000313" key="9">
    <source>
        <dbReference type="EMBL" id="MCE7006342.1"/>
    </source>
</evidence>
<evidence type="ECO:0000313" key="8">
    <source>
        <dbReference type="EMBL" id="MCE7005403.1"/>
    </source>
</evidence>
<organism evidence="6 14">
    <name type="scientific">Kibdelosporangium philippinense</name>
    <dbReference type="NCBI Taxonomy" id="211113"/>
    <lineage>
        <taxon>Bacteria</taxon>
        <taxon>Bacillati</taxon>
        <taxon>Actinomycetota</taxon>
        <taxon>Actinomycetes</taxon>
        <taxon>Pseudonocardiales</taxon>
        <taxon>Pseudonocardiaceae</taxon>
        <taxon>Kibdelosporangium</taxon>
    </lineage>
</organism>